<feature type="signal peptide" evidence="1">
    <location>
        <begin position="1"/>
        <end position="24"/>
    </location>
</feature>
<dbReference type="Pfam" id="PF13585">
    <property type="entry name" value="CHU_C"/>
    <property type="match status" value="1"/>
</dbReference>
<sequence length="671" mass="71959">MKQLCRISLLLGLLCGWLQPEALAQREYYNWYFGNRAGISFLSGAAAPLPLGAPDLYRDVCSVSDSAGTLQFIAEGNRILNRNFQLMVGGQLGGPVYFGYEVMALPQPGRPGRYYVFTPKHWVDIGLTTNYPPPNLTYFVVDMRRQGGLGEVVARDSLIQLPQGTVTGNQGLAATDIAAVRHANGRDMWLIIKTDQQNYLSFLLNDTGVHPQPVITVNPVGRRLPMVNPGGLIKASSDGRRLACSFFCFLVDARGNFNGVRLPYQEVAEFDNRSGRIASAYIIPDTARYKLAPSRWSGGTGGLEFSPDGSRLYVDTLASREIWQYNLNAGSPAAVAASRVVVARPVAGAKQSGAGNNLQLGPDGRIYHASTLVNRVGRFESPNALGSATRYRDTALVLTTGAITLAGLPRATNDLNLLPVVVAGSGSISVQPACAGTAVQLSSSLSPFVTATAYAWNFGDPASGPLNTASGQAPAHQYQTAGIYTVTLIVTAAGGRQYSTTQTVQVRPRPVVDLGPDVRLCAGETQVLSPGPQPAGSTFRWQNGSTAAELTATTAGIYSVTVTSPSGCAATDELIVTQANCAGSPNVPDFTNLPNIITPNQDAQNECFVLKGLKASDWNIEIYNRWGRQVYRKAGYDNSWNATGQPEGVYYYLLHHAATGQQHKGWMEVSR</sequence>
<dbReference type="InterPro" id="IPR022409">
    <property type="entry name" value="PKD/Chitinase_dom"/>
</dbReference>
<comment type="caution">
    <text evidence="3">The sequence shown here is derived from an EMBL/GenBank/DDBJ whole genome shotgun (WGS) entry which is preliminary data.</text>
</comment>
<feature type="domain" description="PKD" evidence="2">
    <location>
        <begin position="442"/>
        <end position="506"/>
    </location>
</feature>
<reference evidence="3 4" key="1">
    <citation type="submission" date="2020-09" db="EMBL/GenBank/DDBJ databases">
        <authorList>
            <person name="Kim M.K."/>
        </authorList>
    </citation>
    <scope>NUCLEOTIDE SEQUENCE [LARGE SCALE GENOMIC DNA]</scope>
    <source>
        <strain evidence="3 4">BT646</strain>
    </source>
</reference>
<dbReference type="InterPro" id="IPR013783">
    <property type="entry name" value="Ig-like_fold"/>
</dbReference>
<dbReference type="Gene3D" id="2.60.40.10">
    <property type="entry name" value="Immunoglobulins"/>
    <property type="match status" value="1"/>
</dbReference>
<feature type="chain" id="PRO_5046619316" evidence="1">
    <location>
        <begin position="25"/>
        <end position="671"/>
    </location>
</feature>
<protein>
    <submittedName>
        <fullName evidence="3">Gliding motility-associated C-terminal domain-containing protein</fullName>
    </submittedName>
</protein>
<gene>
    <name evidence="3" type="ORF">IC231_08165</name>
</gene>
<keyword evidence="4" id="KW-1185">Reference proteome</keyword>
<dbReference type="EMBL" id="JACWZZ010000002">
    <property type="protein sequence ID" value="MBD2715008.1"/>
    <property type="molecule type" value="Genomic_DNA"/>
</dbReference>
<keyword evidence="1" id="KW-0732">Signal</keyword>
<dbReference type="SUPFAM" id="SSF49299">
    <property type="entry name" value="PKD domain"/>
    <property type="match status" value="1"/>
</dbReference>
<evidence type="ECO:0000259" key="2">
    <source>
        <dbReference type="PROSITE" id="PS50093"/>
    </source>
</evidence>
<accession>A0ABR8JHD0</accession>
<organism evidence="3 4">
    <name type="scientific">Hymenobacter duratus</name>
    <dbReference type="NCBI Taxonomy" id="2771356"/>
    <lineage>
        <taxon>Bacteria</taxon>
        <taxon>Pseudomonadati</taxon>
        <taxon>Bacteroidota</taxon>
        <taxon>Cytophagia</taxon>
        <taxon>Cytophagales</taxon>
        <taxon>Hymenobacteraceae</taxon>
        <taxon>Hymenobacter</taxon>
    </lineage>
</organism>
<name>A0ABR8JHD0_9BACT</name>
<dbReference type="CDD" id="cd00146">
    <property type="entry name" value="PKD"/>
    <property type="match status" value="1"/>
</dbReference>
<dbReference type="Pfam" id="PF18911">
    <property type="entry name" value="PKD_4"/>
    <property type="match status" value="1"/>
</dbReference>
<dbReference type="SMART" id="SM00089">
    <property type="entry name" value="PKD"/>
    <property type="match status" value="1"/>
</dbReference>
<proteinExistence type="predicted"/>
<dbReference type="SUPFAM" id="SSF63829">
    <property type="entry name" value="Calcium-dependent phosphotriesterase"/>
    <property type="match status" value="1"/>
</dbReference>
<evidence type="ECO:0000313" key="3">
    <source>
        <dbReference type="EMBL" id="MBD2715008.1"/>
    </source>
</evidence>
<dbReference type="PROSITE" id="PS50093">
    <property type="entry name" value="PKD"/>
    <property type="match status" value="1"/>
</dbReference>
<evidence type="ECO:0000256" key="1">
    <source>
        <dbReference type="SAM" id="SignalP"/>
    </source>
</evidence>
<evidence type="ECO:0000313" key="4">
    <source>
        <dbReference type="Proteomes" id="UP000642468"/>
    </source>
</evidence>
<dbReference type="Proteomes" id="UP000642468">
    <property type="component" value="Unassembled WGS sequence"/>
</dbReference>
<dbReference type="RefSeq" id="WP_190784054.1">
    <property type="nucleotide sequence ID" value="NZ_JACWZZ010000002.1"/>
</dbReference>
<dbReference type="InterPro" id="IPR035986">
    <property type="entry name" value="PKD_dom_sf"/>
</dbReference>
<dbReference type="InterPro" id="IPR000601">
    <property type="entry name" value="PKD_dom"/>
</dbReference>